<dbReference type="PANTHER" id="PTHR21274">
    <property type="entry name" value="MECKELIN"/>
    <property type="match status" value="1"/>
</dbReference>
<gene>
    <name evidence="1" type="primary">Meckelin</name>
    <name evidence="1" type="ORF">Cadr_000022567</name>
</gene>
<keyword evidence="2" id="KW-1185">Reference proteome</keyword>
<comment type="caution">
    <text evidence="1">The sequence shown here is derived from an EMBL/GenBank/DDBJ whole genome shotgun (WGS) entry which is preliminary data.</text>
</comment>
<dbReference type="PANTHER" id="PTHR21274:SF2">
    <property type="entry name" value="MECKELIN"/>
    <property type="match status" value="1"/>
</dbReference>
<dbReference type="SUPFAM" id="SSF57184">
    <property type="entry name" value="Growth factor receptor domain"/>
    <property type="match status" value="1"/>
</dbReference>
<proteinExistence type="predicted"/>
<dbReference type="Proteomes" id="UP000299084">
    <property type="component" value="Unassembled WGS sequence"/>
</dbReference>
<dbReference type="GO" id="GO:0060271">
    <property type="term" value="P:cilium assembly"/>
    <property type="evidence" value="ECO:0007669"/>
    <property type="project" value="InterPro"/>
</dbReference>
<dbReference type="GO" id="GO:0036038">
    <property type="term" value="C:MKS complex"/>
    <property type="evidence" value="ECO:0007669"/>
    <property type="project" value="InterPro"/>
</dbReference>
<dbReference type="InterPro" id="IPR009030">
    <property type="entry name" value="Growth_fac_rcpt_cys_sf"/>
</dbReference>
<dbReference type="EMBL" id="JWIN03000025">
    <property type="protein sequence ID" value="KAB1257848.1"/>
    <property type="molecule type" value="Genomic_DNA"/>
</dbReference>
<accession>A0A5N4CG05</accession>
<sequence length="139" mass="14941">MVTGCRGAWVAMAAWFAFSIATATVFLLLVLSRVSQAQVFFFPFRQPETCGHNEYFDISALSCVPCGANQRQDARGTSCVCLPGFQMISNNGGPNIICKKCPENMKGVTEDGWNCISCPAGLTAEGKCHCPTGHILGKK</sequence>
<dbReference type="AlphaFoldDB" id="A0A5N4CG05"/>
<protein>
    <submittedName>
        <fullName evidence="1">Meckelin</fullName>
    </submittedName>
</protein>
<evidence type="ECO:0000313" key="1">
    <source>
        <dbReference type="EMBL" id="KAB1257848.1"/>
    </source>
</evidence>
<reference evidence="1 2" key="1">
    <citation type="journal article" date="2019" name="Mol. Ecol. Resour.">
        <title>Improving Illumina assemblies with Hi-C and long reads: an example with the North African dromedary.</title>
        <authorList>
            <person name="Elbers J.P."/>
            <person name="Rogers M.F."/>
            <person name="Perelman P.L."/>
            <person name="Proskuryakova A.A."/>
            <person name="Serdyukova N.A."/>
            <person name="Johnson W.E."/>
            <person name="Horin P."/>
            <person name="Corander J."/>
            <person name="Murphy D."/>
            <person name="Burger P.A."/>
        </authorList>
    </citation>
    <scope>NUCLEOTIDE SEQUENCE [LARGE SCALE GENOMIC DNA]</scope>
    <source>
        <strain evidence="1">Drom800</strain>
        <tissue evidence="1">Blood</tissue>
    </source>
</reference>
<name>A0A5N4CG05_CAMDR</name>
<dbReference type="InterPro" id="IPR019170">
    <property type="entry name" value="Meckelin"/>
</dbReference>
<evidence type="ECO:0000313" key="2">
    <source>
        <dbReference type="Proteomes" id="UP000299084"/>
    </source>
</evidence>
<organism evidence="1 2">
    <name type="scientific">Camelus dromedarius</name>
    <name type="common">Dromedary</name>
    <name type="synonym">Arabian camel</name>
    <dbReference type="NCBI Taxonomy" id="9838"/>
    <lineage>
        <taxon>Eukaryota</taxon>
        <taxon>Metazoa</taxon>
        <taxon>Chordata</taxon>
        <taxon>Craniata</taxon>
        <taxon>Vertebrata</taxon>
        <taxon>Euteleostomi</taxon>
        <taxon>Mammalia</taxon>
        <taxon>Eutheria</taxon>
        <taxon>Laurasiatheria</taxon>
        <taxon>Artiodactyla</taxon>
        <taxon>Tylopoda</taxon>
        <taxon>Camelidae</taxon>
        <taxon>Camelus</taxon>
    </lineage>
</organism>